<keyword evidence="3" id="KW-1185">Reference proteome</keyword>
<protein>
    <submittedName>
        <fullName evidence="2">Putative signal transduction protein with Nacht domain</fullName>
    </submittedName>
</protein>
<sequence>MKVQNPNYIILLILLLSINPKRYSHSNRRKRGVRATHQSILKVKEAKSTQKLTIEKLAEKAYISESTVKRFLRRKHVDQDYAIAILKALNLEYQNIIEDEEDNKLVA</sequence>
<gene>
    <name evidence="2" type="ORF">NIES267_41990</name>
</gene>
<dbReference type="AlphaFoldDB" id="A0A1Z4LTZ5"/>
<proteinExistence type="predicted"/>
<reference evidence="2 3" key="1">
    <citation type="submission" date="2017-06" db="EMBL/GenBank/DDBJ databases">
        <title>Genome sequencing of cyanobaciteial culture collection at National Institute for Environmental Studies (NIES).</title>
        <authorList>
            <person name="Hirose Y."/>
            <person name="Shimura Y."/>
            <person name="Fujisawa T."/>
            <person name="Nakamura Y."/>
            <person name="Kawachi M."/>
        </authorList>
    </citation>
    <scope>NUCLEOTIDE SEQUENCE [LARGE SCALE GENOMIC DNA]</scope>
    <source>
        <strain evidence="2 3">NIES-267</strain>
    </source>
</reference>
<dbReference type="InterPro" id="IPR001387">
    <property type="entry name" value="Cro/C1-type_HTH"/>
</dbReference>
<name>A0A1Z4LTZ5_9CYAN</name>
<feature type="domain" description="HTH cro/C1-type" evidence="1">
    <location>
        <begin position="43"/>
        <end position="96"/>
    </location>
</feature>
<dbReference type="InterPro" id="IPR010982">
    <property type="entry name" value="Lambda_DNA-bd_dom_sf"/>
</dbReference>
<dbReference type="Pfam" id="PF01381">
    <property type="entry name" value="HTH_3"/>
    <property type="match status" value="1"/>
</dbReference>
<evidence type="ECO:0000259" key="1">
    <source>
        <dbReference type="PROSITE" id="PS50943"/>
    </source>
</evidence>
<dbReference type="SUPFAM" id="SSF47413">
    <property type="entry name" value="lambda repressor-like DNA-binding domains"/>
    <property type="match status" value="1"/>
</dbReference>
<dbReference type="CDD" id="cd00093">
    <property type="entry name" value="HTH_XRE"/>
    <property type="match status" value="1"/>
</dbReference>
<evidence type="ECO:0000313" key="3">
    <source>
        <dbReference type="Proteomes" id="UP000218418"/>
    </source>
</evidence>
<organism evidence="2 3">
    <name type="scientific">Calothrix parasitica NIES-267</name>
    <dbReference type="NCBI Taxonomy" id="1973488"/>
    <lineage>
        <taxon>Bacteria</taxon>
        <taxon>Bacillati</taxon>
        <taxon>Cyanobacteriota</taxon>
        <taxon>Cyanophyceae</taxon>
        <taxon>Nostocales</taxon>
        <taxon>Calotrichaceae</taxon>
        <taxon>Calothrix</taxon>
    </lineage>
</organism>
<dbReference type="EMBL" id="AP018227">
    <property type="protein sequence ID" value="BAY84703.1"/>
    <property type="molecule type" value="Genomic_DNA"/>
</dbReference>
<dbReference type="Proteomes" id="UP000218418">
    <property type="component" value="Chromosome"/>
</dbReference>
<accession>A0A1Z4LTZ5</accession>
<dbReference type="PROSITE" id="PS50943">
    <property type="entry name" value="HTH_CROC1"/>
    <property type="match status" value="1"/>
</dbReference>
<dbReference type="GO" id="GO:0003677">
    <property type="term" value="F:DNA binding"/>
    <property type="evidence" value="ECO:0007669"/>
    <property type="project" value="InterPro"/>
</dbReference>
<dbReference type="SMART" id="SM00530">
    <property type="entry name" value="HTH_XRE"/>
    <property type="match status" value="1"/>
</dbReference>
<dbReference type="Gene3D" id="1.10.260.40">
    <property type="entry name" value="lambda repressor-like DNA-binding domains"/>
    <property type="match status" value="1"/>
</dbReference>
<evidence type="ECO:0000313" key="2">
    <source>
        <dbReference type="EMBL" id="BAY84703.1"/>
    </source>
</evidence>